<proteinExistence type="predicted"/>
<organism evidence="2 3">
    <name type="scientific">Athelia psychrophila</name>
    <dbReference type="NCBI Taxonomy" id="1759441"/>
    <lineage>
        <taxon>Eukaryota</taxon>
        <taxon>Fungi</taxon>
        <taxon>Dikarya</taxon>
        <taxon>Basidiomycota</taxon>
        <taxon>Agaricomycotina</taxon>
        <taxon>Agaricomycetes</taxon>
        <taxon>Agaricomycetidae</taxon>
        <taxon>Atheliales</taxon>
        <taxon>Atheliaceae</taxon>
        <taxon>Athelia</taxon>
    </lineage>
</organism>
<dbReference type="AlphaFoldDB" id="A0A166EF12"/>
<keyword evidence="3" id="KW-1185">Reference proteome</keyword>
<evidence type="ECO:0000313" key="3">
    <source>
        <dbReference type="Proteomes" id="UP000076532"/>
    </source>
</evidence>
<dbReference type="EMBL" id="KV417601">
    <property type="protein sequence ID" value="KZP15694.1"/>
    <property type="molecule type" value="Genomic_DNA"/>
</dbReference>
<accession>A0A166EF12</accession>
<reference evidence="2 3" key="1">
    <citation type="journal article" date="2016" name="Mol. Biol. Evol.">
        <title>Comparative Genomics of Early-Diverging Mushroom-Forming Fungi Provides Insights into the Origins of Lignocellulose Decay Capabilities.</title>
        <authorList>
            <person name="Nagy L.G."/>
            <person name="Riley R."/>
            <person name="Tritt A."/>
            <person name="Adam C."/>
            <person name="Daum C."/>
            <person name="Floudas D."/>
            <person name="Sun H."/>
            <person name="Yadav J.S."/>
            <person name="Pangilinan J."/>
            <person name="Larsson K.H."/>
            <person name="Matsuura K."/>
            <person name="Barry K."/>
            <person name="Labutti K."/>
            <person name="Kuo R."/>
            <person name="Ohm R.A."/>
            <person name="Bhattacharya S.S."/>
            <person name="Shirouzu T."/>
            <person name="Yoshinaga Y."/>
            <person name="Martin F.M."/>
            <person name="Grigoriev I.V."/>
            <person name="Hibbett D.S."/>
        </authorList>
    </citation>
    <scope>NUCLEOTIDE SEQUENCE [LARGE SCALE GENOMIC DNA]</scope>
    <source>
        <strain evidence="2 3">CBS 109695</strain>
    </source>
</reference>
<dbReference type="Proteomes" id="UP000076532">
    <property type="component" value="Unassembled WGS sequence"/>
</dbReference>
<feature type="compositionally biased region" description="Polar residues" evidence="1">
    <location>
        <begin position="8"/>
        <end position="18"/>
    </location>
</feature>
<feature type="region of interest" description="Disordered" evidence="1">
    <location>
        <begin position="1"/>
        <end position="25"/>
    </location>
</feature>
<gene>
    <name evidence="2" type="ORF">FIBSPDRAFT_866813</name>
</gene>
<sequence>MHVKTTLRDSSQGLSNNGAEGPNVDEVASRARIECTCSSAKAMHNCFSGKMRETRCDGEVPAAHSQYLSTHSFTATDSTE</sequence>
<protein>
    <submittedName>
        <fullName evidence="2">Uncharacterized protein</fullName>
    </submittedName>
</protein>
<evidence type="ECO:0000313" key="2">
    <source>
        <dbReference type="EMBL" id="KZP15694.1"/>
    </source>
</evidence>
<name>A0A166EF12_9AGAM</name>
<evidence type="ECO:0000256" key="1">
    <source>
        <dbReference type="SAM" id="MobiDB-lite"/>
    </source>
</evidence>